<evidence type="ECO:0000313" key="2">
    <source>
        <dbReference type="EMBL" id="KAK9102116.1"/>
    </source>
</evidence>
<feature type="transmembrane region" description="Helical" evidence="1">
    <location>
        <begin position="65"/>
        <end position="82"/>
    </location>
</feature>
<organism evidence="2 3">
    <name type="scientific">Stephania japonica</name>
    <dbReference type="NCBI Taxonomy" id="461633"/>
    <lineage>
        <taxon>Eukaryota</taxon>
        <taxon>Viridiplantae</taxon>
        <taxon>Streptophyta</taxon>
        <taxon>Embryophyta</taxon>
        <taxon>Tracheophyta</taxon>
        <taxon>Spermatophyta</taxon>
        <taxon>Magnoliopsida</taxon>
        <taxon>Ranunculales</taxon>
        <taxon>Menispermaceae</taxon>
        <taxon>Menispermoideae</taxon>
        <taxon>Cissampelideae</taxon>
        <taxon>Stephania</taxon>
    </lineage>
</organism>
<evidence type="ECO:0000313" key="3">
    <source>
        <dbReference type="Proteomes" id="UP001417504"/>
    </source>
</evidence>
<gene>
    <name evidence="2" type="ORF">Sjap_019370</name>
</gene>
<dbReference type="AlphaFoldDB" id="A0AAP0EZY4"/>
<proteinExistence type="predicted"/>
<keyword evidence="1" id="KW-0472">Membrane</keyword>
<dbReference type="Proteomes" id="UP001417504">
    <property type="component" value="Unassembled WGS sequence"/>
</dbReference>
<keyword evidence="1" id="KW-1133">Transmembrane helix</keyword>
<dbReference type="EMBL" id="JBBNAE010000008">
    <property type="protein sequence ID" value="KAK9102116.1"/>
    <property type="molecule type" value="Genomic_DNA"/>
</dbReference>
<comment type="caution">
    <text evidence="2">The sequence shown here is derived from an EMBL/GenBank/DDBJ whole genome shotgun (WGS) entry which is preliminary data.</text>
</comment>
<feature type="transmembrane region" description="Helical" evidence="1">
    <location>
        <begin position="94"/>
        <end position="116"/>
    </location>
</feature>
<name>A0AAP0EZY4_9MAGN</name>
<reference evidence="2 3" key="1">
    <citation type="submission" date="2024-01" db="EMBL/GenBank/DDBJ databases">
        <title>Genome assemblies of Stephania.</title>
        <authorList>
            <person name="Yang L."/>
        </authorList>
    </citation>
    <scope>NUCLEOTIDE SEQUENCE [LARGE SCALE GENOMIC DNA]</scope>
    <source>
        <strain evidence="2">QJT</strain>
        <tissue evidence="2">Leaf</tissue>
    </source>
</reference>
<keyword evidence="3" id="KW-1185">Reference proteome</keyword>
<accession>A0AAP0EZY4</accession>
<keyword evidence="1" id="KW-0812">Transmembrane</keyword>
<evidence type="ECO:0000256" key="1">
    <source>
        <dbReference type="SAM" id="Phobius"/>
    </source>
</evidence>
<protein>
    <submittedName>
        <fullName evidence="2">Uncharacterized protein</fullName>
    </submittedName>
</protein>
<sequence>MPRITGGGADEAPVKAEILLRIQYENRNNAENEHVERFIAYIFPVLIIFVASTITVHVHGALKDIAILASIGVLLLPVLRFLNGYRNDNCFITTLYFVILVVIVAIFAAVFALLFLRYFNVVDKHYDPATAAAADANKVPYADANQTHFANVDANSDANQTHCANVDANHTNNADVDANQHVGKNRSEKVNLFGCY</sequence>
<feature type="transmembrane region" description="Helical" evidence="1">
    <location>
        <begin position="38"/>
        <end position="58"/>
    </location>
</feature>